<proteinExistence type="predicted"/>
<feature type="transmembrane region" description="Helical" evidence="1">
    <location>
        <begin position="56"/>
        <end position="76"/>
    </location>
</feature>
<accession>A0A158HMH9</accession>
<gene>
    <name evidence="2" type="ORF">AWB64_04815</name>
</gene>
<reference evidence="2 3" key="1">
    <citation type="submission" date="2016-01" db="EMBL/GenBank/DDBJ databases">
        <authorList>
            <person name="Oliw E.H."/>
        </authorList>
    </citation>
    <scope>NUCLEOTIDE SEQUENCE [LARGE SCALE GENOMIC DNA]</scope>
    <source>
        <strain evidence="2">LMG 22029</strain>
    </source>
</reference>
<dbReference type="AlphaFoldDB" id="A0A158HMH9"/>
<evidence type="ECO:0000256" key="1">
    <source>
        <dbReference type="SAM" id="Phobius"/>
    </source>
</evidence>
<keyword evidence="1" id="KW-1133">Transmembrane helix</keyword>
<protein>
    <recommendedName>
        <fullName evidence="4">Transmembrane protein</fullName>
    </recommendedName>
</protein>
<keyword evidence="1" id="KW-0812">Transmembrane</keyword>
<sequence>MTRAENPSQTEILARMAATRAELVAANHVTSLVGRPRRRLVPTDTPQGPVFLQTPYAGLIAAGLIVGTVLGPGQLVRTAARRGLVPWIVSTVKGLLTR</sequence>
<evidence type="ECO:0000313" key="2">
    <source>
        <dbReference type="EMBL" id="SAL45585.1"/>
    </source>
</evidence>
<evidence type="ECO:0000313" key="3">
    <source>
        <dbReference type="Proteomes" id="UP000054893"/>
    </source>
</evidence>
<dbReference type="EMBL" id="FCOC02000019">
    <property type="protein sequence ID" value="SAL45585.1"/>
    <property type="molecule type" value="Genomic_DNA"/>
</dbReference>
<keyword evidence="1" id="KW-0472">Membrane</keyword>
<name>A0A158HMH9_CABSO</name>
<organism evidence="2 3">
    <name type="scientific">Caballeronia sordidicola</name>
    <name type="common">Burkholderia sordidicola</name>
    <dbReference type="NCBI Taxonomy" id="196367"/>
    <lineage>
        <taxon>Bacteria</taxon>
        <taxon>Pseudomonadati</taxon>
        <taxon>Pseudomonadota</taxon>
        <taxon>Betaproteobacteria</taxon>
        <taxon>Burkholderiales</taxon>
        <taxon>Burkholderiaceae</taxon>
        <taxon>Caballeronia</taxon>
    </lineage>
</organism>
<dbReference type="Proteomes" id="UP000054893">
    <property type="component" value="Unassembled WGS sequence"/>
</dbReference>
<evidence type="ECO:0008006" key="4">
    <source>
        <dbReference type="Google" id="ProtNLM"/>
    </source>
</evidence>